<evidence type="ECO:0000313" key="3">
    <source>
        <dbReference type="Proteomes" id="UP001556631"/>
    </source>
</evidence>
<sequence length="43" mass="4776">MRRVRAFLTRRCRRAPGARYGLLLTGIAVLLTTALFSLGRLAS</sequence>
<gene>
    <name evidence="2" type="ORF">AB3X52_07360</name>
</gene>
<feature type="transmembrane region" description="Helical" evidence="1">
    <location>
        <begin position="20"/>
        <end position="42"/>
    </location>
</feature>
<dbReference type="Proteomes" id="UP001556631">
    <property type="component" value="Unassembled WGS sequence"/>
</dbReference>
<accession>A0ABV3SY93</accession>
<name>A0ABV3SY93_9ACTN</name>
<keyword evidence="1" id="KW-0472">Membrane</keyword>
<proteinExistence type="predicted"/>
<protein>
    <submittedName>
        <fullName evidence="2">Uncharacterized protein</fullName>
    </submittedName>
</protein>
<comment type="caution">
    <text evidence="2">The sequence shown here is derived from an EMBL/GenBank/DDBJ whole genome shotgun (WGS) entry which is preliminary data.</text>
</comment>
<dbReference type="RefSeq" id="WP_367992805.1">
    <property type="nucleotide sequence ID" value="NZ_JBFPJR010000010.1"/>
</dbReference>
<keyword evidence="1" id="KW-1133">Transmembrane helix</keyword>
<evidence type="ECO:0000313" key="2">
    <source>
        <dbReference type="EMBL" id="MEX0427429.1"/>
    </source>
</evidence>
<keyword evidence="1" id="KW-0812">Transmembrane</keyword>
<organism evidence="2 3">
    <name type="scientific">Nocardioides eburneus</name>
    <dbReference type="NCBI Taxonomy" id="3231482"/>
    <lineage>
        <taxon>Bacteria</taxon>
        <taxon>Bacillati</taxon>
        <taxon>Actinomycetota</taxon>
        <taxon>Actinomycetes</taxon>
        <taxon>Propionibacteriales</taxon>
        <taxon>Nocardioidaceae</taxon>
        <taxon>Nocardioides</taxon>
    </lineage>
</organism>
<evidence type="ECO:0000256" key="1">
    <source>
        <dbReference type="SAM" id="Phobius"/>
    </source>
</evidence>
<dbReference type="EMBL" id="JBFPJR010000010">
    <property type="protein sequence ID" value="MEX0427429.1"/>
    <property type="molecule type" value="Genomic_DNA"/>
</dbReference>
<reference evidence="2 3" key="1">
    <citation type="submission" date="2024-07" db="EMBL/GenBank/DDBJ databases">
        <authorList>
            <person name="Lee S."/>
            <person name="Kang M."/>
        </authorList>
    </citation>
    <scope>NUCLEOTIDE SEQUENCE [LARGE SCALE GENOMIC DNA]</scope>
    <source>
        <strain evidence="2 3">DS6</strain>
    </source>
</reference>
<keyword evidence="3" id="KW-1185">Reference proteome</keyword>